<gene>
    <name evidence="6" type="ORF">ACFOEI_11515</name>
</gene>
<dbReference type="RefSeq" id="WP_377057314.1">
    <property type="nucleotide sequence ID" value="NZ_JBHRUH010000016.1"/>
</dbReference>
<dbReference type="SUPFAM" id="SSF53756">
    <property type="entry name" value="UDP-Glycosyltransferase/glycogen phosphorylase"/>
    <property type="match status" value="1"/>
</dbReference>
<evidence type="ECO:0000259" key="5">
    <source>
        <dbReference type="Pfam" id="PF08323"/>
    </source>
</evidence>
<keyword evidence="7" id="KW-1185">Reference proteome</keyword>
<evidence type="ECO:0000256" key="2">
    <source>
        <dbReference type="ARBA" id="ARBA00012588"/>
    </source>
</evidence>
<comment type="catalytic activity">
    <reaction evidence="1">
        <text>[(1-&gt;4)-alpha-D-glucosyl](n) + ADP-alpha-D-glucose = [(1-&gt;4)-alpha-D-glucosyl](n+1) + ADP + H(+)</text>
        <dbReference type="Rhea" id="RHEA:18189"/>
        <dbReference type="Rhea" id="RHEA-COMP:9584"/>
        <dbReference type="Rhea" id="RHEA-COMP:9587"/>
        <dbReference type="ChEBI" id="CHEBI:15378"/>
        <dbReference type="ChEBI" id="CHEBI:15444"/>
        <dbReference type="ChEBI" id="CHEBI:57498"/>
        <dbReference type="ChEBI" id="CHEBI:456216"/>
        <dbReference type="EC" id="2.4.1.21"/>
    </reaction>
</comment>
<evidence type="ECO:0000256" key="3">
    <source>
        <dbReference type="ARBA" id="ARBA00022676"/>
    </source>
</evidence>
<evidence type="ECO:0000313" key="7">
    <source>
        <dbReference type="Proteomes" id="UP001595640"/>
    </source>
</evidence>
<keyword evidence="4" id="KW-0808">Transferase</keyword>
<name>A0ABV7M2M8_9GAMM</name>
<dbReference type="EC" id="2.4.1.21" evidence="2"/>
<evidence type="ECO:0000256" key="1">
    <source>
        <dbReference type="ARBA" id="ARBA00001478"/>
    </source>
</evidence>
<proteinExistence type="predicted"/>
<evidence type="ECO:0000313" key="6">
    <source>
        <dbReference type="EMBL" id="MFC3292695.1"/>
    </source>
</evidence>
<dbReference type="EMBL" id="JBHRUH010000016">
    <property type="protein sequence ID" value="MFC3292695.1"/>
    <property type="molecule type" value="Genomic_DNA"/>
</dbReference>
<accession>A0ABV7M2M8</accession>
<evidence type="ECO:0000256" key="4">
    <source>
        <dbReference type="ARBA" id="ARBA00022679"/>
    </source>
</evidence>
<keyword evidence="3" id="KW-0328">Glycosyltransferase</keyword>
<feature type="domain" description="Starch synthase catalytic" evidence="5">
    <location>
        <begin position="46"/>
        <end position="106"/>
    </location>
</feature>
<comment type="caution">
    <text evidence="6">The sequence shown here is derived from an EMBL/GenBank/DDBJ whole genome shotgun (WGS) entry which is preliminary data.</text>
</comment>
<feature type="non-terminal residue" evidence="6">
    <location>
        <position position="122"/>
    </location>
</feature>
<sequence length="122" mass="13210">MVSEALHDVFPVEAAKKSRRASRVVMPRQRRALNGRIGKDSDGCFHVLLVTSEIADFVKVGGLGDVSSALPRALASRHDVRILIPAYREMIASDHEIEILGKLPGHADIPPCELGKTICSDG</sequence>
<dbReference type="Proteomes" id="UP001595640">
    <property type="component" value="Unassembled WGS sequence"/>
</dbReference>
<dbReference type="Pfam" id="PF08323">
    <property type="entry name" value="Glyco_transf_5"/>
    <property type="match status" value="1"/>
</dbReference>
<dbReference type="Gene3D" id="3.40.50.2000">
    <property type="entry name" value="Glycogen Phosphorylase B"/>
    <property type="match status" value="1"/>
</dbReference>
<reference evidence="7" key="1">
    <citation type="journal article" date="2019" name="Int. J. Syst. Evol. Microbiol.">
        <title>The Global Catalogue of Microorganisms (GCM) 10K type strain sequencing project: providing services to taxonomists for standard genome sequencing and annotation.</title>
        <authorList>
            <consortium name="The Broad Institute Genomics Platform"/>
            <consortium name="The Broad Institute Genome Sequencing Center for Infectious Disease"/>
            <person name="Wu L."/>
            <person name="Ma J."/>
        </authorList>
    </citation>
    <scope>NUCLEOTIDE SEQUENCE [LARGE SCALE GENOMIC DNA]</scope>
    <source>
        <strain evidence="7">KCTC 12847</strain>
    </source>
</reference>
<protein>
    <recommendedName>
        <fullName evidence="2">starch synthase</fullName>
        <ecNumber evidence="2">2.4.1.21</ecNumber>
    </recommendedName>
</protein>
<organism evidence="6 7">
    <name type="scientific">Modicisalibacter luteus</name>
    <dbReference type="NCBI Taxonomy" id="453962"/>
    <lineage>
        <taxon>Bacteria</taxon>
        <taxon>Pseudomonadati</taxon>
        <taxon>Pseudomonadota</taxon>
        <taxon>Gammaproteobacteria</taxon>
        <taxon>Oceanospirillales</taxon>
        <taxon>Halomonadaceae</taxon>
        <taxon>Modicisalibacter</taxon>
    </lineage>
</organism>
<dbReference type="InterPro" id="IPR013534">
    <property type="entry name" value="Starch_synth_cat_dom"/>
</dbReference>